<gene>
    <name evidence="1" type="ORF">NB640_08350</name>
</gene>
<dbReference type="EMBL" id="CP098242">
    <property type="protein sequence ID" value="WAW09276.1"/>
    <property type="molecule type" value="Genomic_DNA"/>
</dbReference>
<accession>A0A9E9LU88</accession>
<evidence type="ECO:0000313" key="2">
    <source>
        <dbReference type="Proteomes" id="UP001156215"/>
    </source>
</evidence>
<dbReference type="RefSeq" id="WP_269308272.1">
    <property type="nucleotide sequence ID" value="NZ_CP098242.1"/>
</dbReference>
<name>A0A9E9LU88_9BURK</name>
<keyword evidence="2" id="KW-1185">Reference proteome</keyword>
<dbReference type="Proteomes" id="UP001156215">
    <property type="component" value="Chromosome"/>
</dbReference>
<dbReference type="AlphaFoldDB" id="A0A9E9LU88"/>
<protein>
    <submittedName>
        <fullName evidence="1">Tail protein X</fullName>
    </submittedName>
</protein>
<sequence length="71" mass="7805">MAMLTYITKEGDTVDSITWRQYQTRAGSVLENVLSANPGLADYGPVLPPGIKVKLPELPQPAVHKSVKLWN</sequence>
<dbReference type="InterPro" id="IPR008861">
    <property type="entry name" value="GpX-like"/>
</dbReference>
<proteinExistence type="predicted"/>
<dbReference type="KEGG" id="ovb:NB640_08350"/>
<organism evidence="1 2">
    <name type="scientific">Oxalobacter vibrioformis</name>
    <dbReference type="NCBI Taxonomy" id="933080"/>
    <lineage>
        <taxon>Bacteria</taxon>
        <taxon>Pseudomonadati</taxon>
        <taxon>Pseudomonadota</taxon>
        <taxon>Betaproteobacteria</taxon>
        <taxon>Burkholderiales</taxon>
        <taxon>Oxalobacteraceae</taxon>
        <taxon>Oxalobacter</taxon>
    </lineage>
</organism>
<reference evidence="1" key="1">
    <citation type="journal article" date="2022" name="Front. Microbiol.">
        <title>New perspectives on an old grouping: The genomic and phenotypic variability of Oxalobacter formigenes and the implications for calcium oxalate stone prevention.</title>
        <authorList>
            <person name="Chmiel J.A."/>
            <person name="Carr C."/>
            <person name="Stuivenberg G.A."/>
            <person name="Venema R."/>
            <person name="Chanyi R.M."/>
            <person name="Al K.F."/>
            <person name="Giguere D."/>
            <person name="Say H."/>
            <person name="Akouris P.P."/>
            <person name="Dominguez Romero S.A."/>
            <person name="Kwong A."/>
            <person name="Tai V."/>
            <person name="Koval S.F."/>
            <person name="Razvi H."/>
            <person name="Bjazevic J."/>
            <person name="Burton J.P."/>
        </authorList>
    </citation>
    <scope>NUCLEOTIDE SEQUENCE</scope>
    <source>
        <strain evidence="1">WoOx3</strain>
    </source>
</reference>
<dbReference type="InterPro" id="IPR036779">
    <property type="entry name" value="LysM_dom_sf"/>
</dbReference>
<dbReference type="Gene3D" id="3.10.350.10">
    <property type="entry name" value="LysM domain"/>
    <property type="match status" value="1"/>
</dbReference>
<dbReference type="Pfam" id="PF05489">
    <property type="entry name" value="Phage_tail_X"/>
    <property type="match status" value="1"/>
</dbReference>
<evidence type="ECO:0000313" key="1">
    <source>
        <dbReference type="EMBL" id="WAW09276.1"/>
    </source>
</evidence>